<evidence type="ECO:0000256" key="2">
    <source>
        <dbReference type="ARBA" id="ARBA00022643"/>
    </source>
</evidence>
<protein>
    <submittedName>
        <fullName evidence="8">FMN-dependent oxidoreductase (Nitrilotriacetate monooxygenase family)</fullName>
    </submittedName>
</protein>
<sequence length="471" mass="51033">MTLNETAASRPAGELILNAFTMNSPGHLSPGQWRHPKDASHRYLDLDYWQELARTAEAGLLDAVFFADVLGMYDVYDGTADAALRGAIQVPVNDPLQLIPAMAAVTENLGFGVTASVSFEHPFPFARRMSTLDHLTNGRIGWNVVTSYLSSGALNLGLTGQQAHDRRYDVAEEYLEVCYKLWETSWQDDAVIRDVQRGIYTDPSKVHPIGHAGEFFTVPGMHLSEPSLQRSPFIFQAGASPRGVQFAARHAEAVFVAAPSKRVLAKQVAALRNALTASGRDAARVPILNQQLVIVGETDAEAKRMLDSYLEYADPTGALVLMSGWTGIDFAALDPNEVLTHQESNALASVVSAFTEADPQKQWTIREIADYARLGGDGPVIFGSPETVADQLEAWVAETGVDGFNLAAAIVPETFSNIAHLLVPELQKRGRFKKEYRTGSLRAKLTGGSDAVDSAHAAGTLRDAAWSATRG</sequence>
<keyword evidence="3" id="KW-0560">Oxidoreductase</keyword>
<accession>A0A839QNY3</accession>
<organism evidence="8 9">
    <name type="scientific">Paeniglutamicibacter cryotolerans</name>
    <dbReference type="NCBI Taxonomy" id="670079"/>
    <lineage>
        <taxon>Bacteria</taxon>
        <taxon>Bacillati</taxon>
        <taxon>Actinomycetota</taxon>
        <taxon>Actinomycetes</taxon>
        <taxon>Micrococcales</taxon>
        <taxon>Micrococcaceae</taxon>
        <taxon>Paeniglutamicibacter</taxon>
    </lineage>
</organism>
<evidence type="ECO:0000313" key="8">
    <source>
        <dbReference type="EMBL" id="MBB2995706.1"/>
    </source>
</evidence>
<feature type="binding site" evidence="6">
    <location>
        <position position="164"/>
    </location>
    <ligand>
        <name>FMN</name>
        <dbReference type="ChEBI" id="CHEBI:58210"/>
    </ligand>
</feature>
<dbReference type="InterPro" id="IPR011251">
    <property type="entry name" value="Luciferase-like_dom"/>
</dbReference>
<feature type="binding site" evidence="6">
    <location>
        <position position="240"/>
    </location>
    <ligand>
        <name>FMN</name>
        <dbReference type="ChEBI" id="CHEBI:58210"/>
    </ligand>
</feature>
<dbReference type="InterPro" id="IPR051260">
    <property type="entry name" value="Diverse_substr_monoxygenases"/>
</dbReference>
<reference evidence="8 9" key="1">
    <citation type="submission" date="2020-08" db="EMBL/GenBank/DDBJ databases">
        <title>Sequencing the genomes of 1000 actinobacteria strains.</title>
        <authorList>
            <person name="Klenk H.-P."/>
        </authorList>
    </citation>
    <scope>NUCLEOTIDE SEQUENCE [LARGE SCALE GENOMIC DNA]</scope>
    <source>
        <strain evidence="8 9">DSM 22826</strain>
    </source>
</reference>
<dbReference type="Pfam" id="PF00296">
    <property type="entry name" value="Bac_luciferase"/>
    <property type="match status" value="1"/>
</dbReference>
<comment type="caution">
    <text evidence="8">The sequence shown here is derived from an EMBL/GenBank/DDBJ whole genome shotgun (WGS) entry which is preliminary data.</text>
</comment>
<comment type="similarity">
    <text evidence="5">Belongs to the NtaA/SnaA/DszA monooxygenase family.</text>
</comment>
<dbReference type="PIRSF" id="PIRSF000337">
    <property type="entry name" value="NTA_MOA"/>
    <property type="match status" value="1"/>
</dbReference>
<gene>
    <name evidence="8" type="ORF">E9229_001897</name>
</gene>
<dbReference type="GO" id="GO:0004497">
    <property type="term" value="F:monooxygenase activity"/>
    <property type="evidence" value="ECO:0007669"/>
    <property type="project" value="UniProtKB-KW"/>
</dbReference>
<feature type="binding site" evidence="6">
    <location>
        <position position="68"/>
    </location>
    <ligand>
        <name>FMN</name>
        <dbReference type="ChEBI" id="CHEBI:58210"/>
    </ligand>
</feature>
<name>A0A839QNY3_9MICC</name>
<dbReference type="RefSeq" id="WP_183510906.1">
    <property type="nucleotide sequence ID" value="NZ_BAABGK010000001.1"/>
</dbReference>
<dbReference type="InterPro" id="IPR036661">
    <property type="entry name" value="Luciferase-like_sf"/>
</dbReference>
<evidence type="ECO:0000259" key="7">
    <source>
        <dbReference type="Pfam" id="PF00296"/>
    </source>
</evidence>
<keyword evidence="4 8" id="KW-0503">Monooxygenase</keyword>
<evidence type="ECO:0000256" key="1">
    <source>
        <dbReference type="ARBA" id="ARBA00022630"/>
    </source>
</evidence>
<dbReference type="SUPFAM" id="SSF51679">
    <property type="entry name" value="Bacterial luciferase-like"/>
    <property type="match status" value="1"/>
</dbReference>
<keyword evidence="9" id="KW-1185">Reference proteome</keyword>
<keyword evidence="1 6" id="KW-0285">Flavoprotein</keyword>
<evidence type="ECO:0000256" key="4">
    <source>
        <dbReference type="ARBA" id="ARBA00023033"/>
    </source>
</evidence>
<dbReference type="Proteomes" id="UP000523000">
    <property type="component" value="Unassembled WGS sequence"/>
</dbReference>
<feature type="domain" description="Luciferase-like" evidence="7">
    <location>
        <begin position="40"/>
        <end position="402"/>
    </location>
</feature>
<feature type="binding site" evidence="6">
    <location>
        <position position="114"/>
    </location>
    <ligand>
        <name>FMN</name>
        <dbReference type="ChEBI" id="CHEBI:58210"/>
    </ligand>
</feature>
<dbReference type="PANTHER" id="PTHR30011">
    <property type="entry name" value="ALKANESULFONATE MONOOXYGENASE-RELATED"/>
    <property type="match status" value="1"/>
</dbReference>
<keyword evidence="2 6" id="KW-0288">FMN</keyword>
<evidence type="ECO:0000313" key="9">
    <source>
        <dbReference type="Proteomes" id="UP000523000"/>
    </source>
</evidence>
<feature type="binding site" evidence="6">
    <location>
        <position position="168"/>
    </location>
    <ligand>
        <name>FMN</name>
        <dbReference type="ChEBI" id="CHEBI:58210"/>
    </ligand>
</feature>
<evidence type="ECO:0000256" key="3">
    <source>
        <dbReference type="ARBA" id="ARBA00023002"/>
    </source>
</evidence>
<dbReference type="PANTHER" id="PTHR30011:SF16">
    <property type="entry name" value="C2H2 FINGER DOMAIN TRANSCRIPTION FACTOR (EUROFUNG)-RELATED"/>
    <property type="match status" value="1"/>
</dbReference>
<dbReference type="GO" id="GO:0016705">
    <property type="term" value="F:oxidoreductase activity, acting on paired donors, with incorporation or reduction of molecular oxygen"/>
    <property type="evidence" value="ECO:0007669"/>
    <property type="project" value="InterPro"/>
</dbReference>
<dbReference type="InterPro" id="IPR016215">
    <property type="entry name" value="NTA_MOA"/>
</dbReference>
<evidence type="ECO:0000256" key="6">
    <source>
        <dbReference type="PIRSR" id="PIRSR000337-1"/>
    </source>
</evidence>
<dbReference type="AlphaFoldDB" id="A0A839QNY3"/>
<evidence type="ECO:0000256" key="5">
    <source>
        <dbReference type="ARBA" id="ARBA00033748"/>
    </source>
</evidence>
<dbReference type="EMBL" id="JACHVS010000001">
    <property type="protein sequence ID" value="MBB2995706.1"/>
    <property type="molecule type" value="Genomic_DNA"/>
</dbReference>
<dbReference type="Gene3D" id="3.20.20.30">
    <property type="entry name" value="Luciferase-like domain"/>
    <property type="match status" value="1"/>
</dbReference>
<proteinExistence type="inferred from homology"/>
<dbReference type="NCBIfam" id="TIGR03860">
    <property type="entry name" value="FMN_nitrolo"/>
    <property type="match status" value="1"/>
</dbReference>